<gene>
    <name evidence="1" type="ORF">UFOPK3614_01218</name>
</gene>
<sequence>MRGRWFSLTPLIRSFTSACAAVSAACRSRSARASERSSLMLDAISSSFSAIAFSRRSRSAATSFSRCSRAAAASLSRFSRSALASFSASTTFFSASSFFETNRAAAHVTAFGPRRTRRMTASCCCSGVGIDDHLSRLQNLHQPHDVPLDALEAQPLRGGDVRKAAHLGRQRANLGARLEVGGLQVRHLLREGFQLRPRLHMRVAEFGQLTLVAVEPGAVLEDGGPVVFDALLECLDALDQVVTHGRETAPSASLDAPTGSRR</sequence>
<dbReference type="AlphaFoldDB" id="A0A6J7IA02"/>
<evidence type="ECO:0000313" key="1">
    <source>
        <dbReference type="EMBL" id="CAB4927898.1"/>
    </source>
</evidence>
<protein>
    <submittedName>
        <fullName evidence="1">Unannotated protein</fullName>
    </submittedName>
</protein>
<dbReference type="EMBL" id="CAFBMS010000114">
    <property type="protein sequence ID" value="CAB4927898.1"/>
    <property type="molecule type" value="Genomic_DNA"/>
</dbReference>
<reference evidence="1" key="1">
    <citation type="submission" date="2020-05" db="EMBL/GenBank/DDBJ databases">
        <authorList>
            <person name="Chiriac C."/>
            <person name="Salcher M."/>
            <person name="Ghai R."/>
            <person name="Kavagutti S V."/>
        </authorList>
    </citation>
    <scope>NUCLEOTIDE SEQUENCE</scope>
</reference>
<proteinExistence type="predicted"/>
<dbReference type="PROSITE" id="PS51257">
    <property type="entry name" value="PROKAR_LIPOPROTEIN"/>
    <property type="match status" value="1"/>
</dbReference>
<name>A0A6J7IA02_9ZZZZ</name>
<accession>A0A6J7IA02</accession>
<organism evidence="1">
    <name type="scientific">freshwater metagenome</name>
    <dbReference type="NCBI Taxonomy" id="449393"/>
    <lineage>
        <taxon>unclassified sequences</taxon>
        <taxon>metagenomes</taxon>
        <taxon>ecological metagenomes</taxon>
    </lineage>
</organism>